<dbReference type="InterPro" id="IPR036875">
    <property type="entry name" value="Znf_CCHC_sf"/>
</dbReference>
<evidence type="ECO:0000259" key="5">
    <source>
        <dbReference type="Pfam" id="PF25597"/>
    </source>
</evidence>
<keyword evidence="1" id="KW-0064">Aspartyl protease</keyword>
<evidence type="ECO:0000256" key="2">
    <source>
        <dbReference type="SAM" id="MobiDB-lite"/>
    </source>
</evidence>
<feature type="domain" description="Reverse transcriptase Ty1/copia-type" evidence="3">
    <location>
        <begin position="798"/>
        <end position="1038"/>
    </location>
</feature>
<dbReference type="InterPro" id="IPR057670">
    <property type="entry name" value="SH3_retrovirus"/>
</dbReference>
<proteinExistence type="predicted"/>
<dbReference type="SUPFAM" id="SSF57756">
    <property type="entry name" value="Retrovirus zinc finger-like domains"/>
    <property type="match status" value="1"/>
</dbReference>
<feature type="domain" description="Retrovirus-related Pol polyprotein from transposon TNT 1-94-like beta-barrel" evidence="4">
    <location>
        <begin position="348"/>
        <end position="428"/>
    </location>
</feature>
<keyword evidence="1" id="KW-0378">Hydrolase</keyword>
<dbReference type="Pfam" id="PF22936">
    <property type="entry name" value="Pol_BBD"/>
    <property type="match status" value="1"/>
</dbReference>
<dbReference type="InterPro" id="IPR054722">
    <property type="entry name" value="PolX-like_BBD"/>
</dbReference>
<accession>A0A250X290</accession>
<gene>
    <name evidence="6" type="ORF">CEUSTIGMA_g4660.t1</name>
</gene>
<organism evidence="6 7">
    <name type="scientific">Chlamydomonas eustigma</name>
    <dbReference type="NCBI Taxonomy" id="1157962"/>
    <lineage>
        <taxon>Eukaryota</taxon>
        <taxon>Viridiplantae</taxon>
        <taxon>Chlorophyta</taxon>
        <taxon>core chlorophytes</taxon>
        <taxon>Chlorophyceae</taxon>
        <taxon>CS clade</taxon>
        <taxon>Chlamydomonadales</taxon>
        <taxon>Chlamydomonadaceae</taxon>
        <taxon>Chlamydomonas</taxon>
    </lineage>
</organism>
<feature type="region of interest" description="Disordered" evidence="2">
    <location>
        <begin position="175"/>
        <end position="248"/>
    </location>
</feature>
<dbReference type="EMBL" id="BEGY01000023">
    <property type="protein sequence ID" value="GAX77214.1"/>
    <property type="molecule type" value="Genomic_DNA"/>
</dbReference>
<evidence type="ECO:0000259" key="4">
    <source>
        <dbReference type="Pfam" id="PF22936"/>
    </source>
</evidence>
<feature type="region of interest" description="Disordered" evidence="2">
    <location>
        <begin position="277"/>
        <end position="306"/>
    </location>
</feature>
<dbReference type="InterPro" id="IPR013103">
    <property type="entry name" value="RVT_2"/>
</dbReference>
<evidence type="ECO:0000259" key="3">
    <source>
        <dbReference type="Pfam" id="PF07727"/>
    </source>
</evidence>
<evidence type="ECO:0000313" key="6">
    <source>
        <dbReference type="EMBL" id="GAX77214.1"/>
    </source>
</evidence>
<reference evidence="6 7" key="1">
    <citation type="submission" date="2017-08" db="EMBL/GenBank/DDBJ databases">
        <title>Acidophilic green algal genome provides insights into adaptation to an acidic environment.</title>
        <authorList>
            <person name="Hirooka S."/>
            <person name="Hirose Y."/>
            <person name="Kanesaki Y."/>
            <person name="Higuchi S."/>
            <person name="Fujiwara T."/>
            <person name="Onuma R."/>
            <person name="Era A."/>
            <person name="Ohbayashi R."/>
            <person name="Uzuka A."/>
            <person name="Nozaki H."/>
            <person name="Yoshikawa H."/>
            <person name="Miyagishima S.Y."/>
        </authorList>
    </citation>
    <scope>NUCLEOTIDE SEQUENCE [LARGE SCALE GENOMIC DNA]</scope>
    <source>
        <strain evidence="6 7">NIES-2499</strain>
    </source>
</reference>
<keyword evidence="1" id="KW-0645">Protease</keyword>
<dbReference type="OrthoDB" id="1751483at2759"/>
<evidence type="ECO:0000313" key="7">
    <source>
        <dbReference type="Proteomes" id="UP000232323"/>
    </source>
</evidence>
<dbReference type="GO" id="GO:0003676">
    <property type="term" value="F:nucleic acid binding"/>
    <property type="evidence" value="ECO:0007669"/>
    <property type="project" value="InterPro"/>
</dbReference>
<dbReference type="Gene3D" id="4.10.60.10">
    <property type="entry name" value="Zinc finger, CCHC-type"/>
    <property type="match status" value="1"/>
</dbReference>
<dbReference type="SUPFAM" id="SSF56672">
    <property type="entry name" value="DNA/RNA polymerases"/>
    <property type="match status" value="1"/>
</dbReference>
<dbReference type="STRING" id="1157962.A0A250X290"/>
<dbReference type="Proteomes" id="UP000232323">
    <property type="component" value="Unassembled WGS sequence"/>
</dbReference>
<dbReference type="AlphaFoldDB" id="A0A250X290"/>
<feature type="compositionally biased region" description="Pro residues" evidence="2">
    <location>
        <begin position="285"/>
        <end position="296"/>
    </location>
</feature>
<keyword evidence="7" id="KW-1185">Reference proteome</keyword>
<dbReference type="Pfam" id="PF25597">
    <property type="entry name" value="SH3_retrovirus"/>
    <property type="match status" value="1"/>
</dbReference>
<protein>
    <submittedName>
        <fullName evidence="6">Uncharacterized protein</fullName>
    </submittedName>
</protein>
<comment type="caution">
    <text evidence="6">The sequence shown here is derived from an EMBL/GenBank/DDBJ whole genome shotgun (WGS) entry which is preliminary data.</text>
</comment>
<dbReference type="Pfam" id="PF07727">
    <property type="entry name" value="RVT_2"/>
    <property type="match status" value="1"/>
</dbReference>
<dbReference type="GO" id="GO:0008270">
    <property type="term" value="F:zinc ion binding"/>
    <property type="evidence" value="ECO:0007669"/>
    <property type="project" value="InterPro"/>
</dbReference>
<feature type="compositionally biased region" description="Basic and acidic residues" evidence="2">
    <location>
        <begin position="201"/>
        <end position="211"/>
    </location>
</feature>
<dbReference type="InterPro" id="IPR043502">
    <property type="entry name" value="DNA/RNA_pol_sf"/>
</dbReference>
<dbReference type="GO" id="GO:0004190">
    <property type="term" value="F:aspartic-type endopeptidase activity"/>
    <property type="evidence" value="ECO:0007669"/>
    <property type="project" value="UniProtKB-KW"/>
</dbReference>
<sequence length="1053" mass="117507">MKELNPTNVFTERPSETYWEISQREESVDTRRENKVFAYVESLLDSAALGVHQVDEWSLMAENAKQMSAGRANIAFIYLDIIRKYFEAKEMANSLNHRIREVDPRAALTDPELFHLVMDGLPREYNGVLSTIRVLTGPTGYQPLLLLEQTLTVEESALNERKYYSTTHGDGGLMAGAMGQTYQPQPRPGDRHYYQHAGGSADEHSGYERRQVPPSPPHHQQRFNTYNQPRWEQNQQQQKWQRREPRPRDASNVICRHCQVQGHFMTDCPYLGKTPPAHATGQAPAPAPAAPAPAPPGHMGGDRNGMAGLLLTEPAIVLEGVCLVSSGQNTTAQKEAEHIIPPVPSQNWIVDTGSTNCNTLHRELLHDYQPLNETVRVVGGRTLQVEGMGTLHLVIFTTQGPHTLVVKEVRHVPGSVYNLLSGHALHTQKVASFCFQHDQQHGELRLLSPTADKLGKLLIEVPWVNGCYTLEGDPIKTDPEVSLVSTVVKEQRAAQHLHEALGHPSNEVLARGLEKGSVTGVTVNPTTIRNLPDCEECLQTKHTKGSFGESERAHMWKPGECLNVDLWGPARAETAGSHFTMYLGMKDSGSGYSAVMLLKILPNKVTPFEALFGYPPNISRFQPFGTVAFVLKLPRHAEGAGKLDPVSLKGRLVGFSNVSKVYRVLVEGHGVIESCHVRFVADSANEDAVDVGTQTGQLDQPQEAEADITVGSPDMFTYDTPDMPVADIDDTLMPAETEVEIRRSNRPSKSPNRLNLVNLSSKEEKEAPRNYNEAKRRKDALRWEEAILKEHKTMSDMNVWEVVTYVPAGCQILPSMHVFSIKKDENGKVIQHKARLVIIGSVQKQADGYLEVWAPTSKQPSLRMLLAVAAKKGMHIHQMDVKSAFLNAELDDEVYIRLPPEVCTGGDKTVYKLKKAVYGLKQAPRAWYNRLKEILTGLGFTQSEADPAMYFQVVKGQLEVILTHMDDLLIASADLDKVQWIKDQLKQQVDIKDMGSASYYLAMEISRRDGRIHLTQKKYTKELLDRFAPMGLKGRESPLEQTYPEAPWYTSSG</sequence>
<evidence type="ECO:0000256" key="1">
    <source>
        <dbReference type="ARBA" id="ARBA00022750"/>
    </source>
</evidence>
<feature type="compositionally biased region" description="Low complexity" evidence="2">
    <location>
        <begin position="227"/>
        <end position="239"/>
    </location>
</feature>
<feature type="domain" description="Retroviral polymerase SH3-like" evidence="5">
    <location>
        <begin position="628"/>
        <end position="684"/>
    </location>
</feature>
<name>A0A250X290_9CHLO</name>